<accession>R4YQ45</accession>
<evidence type="ECO:0000256" key="8">
    <source>
        <dbReference type="ARBA" id="ARBA00039386"/>
    </source>
</evidence>
<dbReference type="GO" id="GO:0046872">
    <property type="term" value="F:metal ion binding"/>
    <property type="evidence" value="ECO:0007669"/>
    <property type="project" value="UniProtKB-KW"/>
</dbReference>
<reference evidence="11 12" key="1">
    <citation type="journal article" date="2013" name="Nat. Commun.">
        <title>Genome sequence and functional genomic analysis of the oil-degrading bacterium Oleispira antarctica.</title>
        <authorList>
            <person name="Kube M."/>
            <person name="Chernikova T.N."/>
            <person name="Al-Ramahi Y."/>
            <person name="Beloqui A."/>
            <person name="Lopez-Cortez N."/>
            <person name="Guazzaroni M.E."/>
            <person name="Heipieper H.J."/>
            <person name="Klages S."/>
            <person name="Kotsyurbenko O.R."/>
            <person name="Langer I."/>
            <person name="Nechitaylo T.Y."/>
            <person name="Lunsdorf H."/>
            <person name="Fernandez M."/>
            <person name="Juarez S."/>
            <person name="Ciordia S."/>
            <person name="Singer A."/>
            <person name="Kagan O."/>
            <person name="Egorova O."/>
            <person name="Petit P.A."/>
            <person name="Stogios P."/>
            <person name="Kim Y."/>
            <person name="Tchigvintsev A."/>
            <person name="Flick R."/>
            <person name="Denaro R."/>
            <person name="Genovese M."/>
            <person name="Albar J.P."/>
            <person name="Reva O.N."/>
            <person name="Martinez-Gomariz M."/>
            <person name="Tran H."/>
            <person name="Ferrer M."/>
            <person name="Savchenko A."/>
            <person name="Yakunin A.F."/>
            <person name="Yakimov M.M."/>
            <person name="Golyshina O.V."/>
            <person name="Reinhardt R."/>
            <person name="Golyshin P.N."/>
        </authorList>
    </citation>
    <scope>NUCLEOTIDE SEQUENCE [LARGE SCALE GENOMIC DNA]</scope>
</reference>
<evidence type="ECO:0000313" key="12">
    <source>
        <dbReference type="Proteomes" id="UP000032749"/>
    </source>
</evidence>
<dbReference type="InterPro" id="IPR007419">
    <property type="entry name" value="BFD-like_2Fe2S-bd_dom"/>
</dbReference>
<organism evidence="11 12">
    <name type="scientific">Oleispira antarctica RB-8</name>
    <dbReference type="NCBI Taxonomy" id="698738"/>
    <lineage>
        <taxon>Bacteria</taxon>
        <taxon>Pseudomonadati</taxon>
        <taxon>Pseudomonadota</taxon>
        <taxon>Gammaproteobacteria</taxon>
        <taxon>Oceanospirillales</taxon>
        <taxon>Oceanospirillaceae</taxon>
        <taxon>Oleispira</taxon>
    </lineage>
</organism>
<evidence type="ECO:0000256" key="3">
    <source>
        <dbReference type="ARBA" id="ARBA00022723"/>
    </source>
</evidence>
<dbReference type="InterPro" id="IPR052371">
    <property type="entry name" value="BFD-associated_ferredoxin"/>
</dbReference>
<evidence type="ECO:0000313" key="11">
    <source>
        <dbReference type="EMBL" id="CCK77306.1"/>
    </source>
</evidence>
<evidence type="ECO:0000259" key="10">
    <source>
        <dbReference type="Pfam" id="PF04324"/>
    </source>
</evidence>
<comment type="cofactor">
    <cofactor evidence="7">
        <name>[2Fe-2S] cluster</name>
        <dbReference type="ChEBI" id="CHEBI:190135"/>
    </cofactor>
</comment>
<evidence type="ECO:0000256" key="1">
    <source>
        <dbReference type="ARBA" id="ARBA00022448"/>
    </source>
</evidence>
<keyword evidence="6" id="KW-0411">Iron-sulfur</keyword>
<keyword evidence="4" id="KW-0249">Electron transport</keyword>
<proteinExistence type="inferred from homology"/>
<sequence>MYVCICRGVNEKAIHQAVADGAQSVRDVRRCLDVGSQCGQCVRHAHEVIEQAKSSLIEKPEFYAA</sequence>
<gene>
    <name evidence="11" type="ORF">OLEAN_C31300</name>
</gene>
<keyword evidence="12" id="KW-1185">Reference proteome</keyword>
<dbReference type="STRING" id="698738.OLEAN_C31300"/>
<keyword evidence="3" id="KW-0479">Metal-binding</keyword>
<evidence type="ECO:0000256" key="7">
    <source>
        <dbReference type="ARBA" id="ARBA00034078"/>
    </source>
</evidence>
<dbReference type="Proteomes" id="UP000032749">
    <property type="component" value="Chromosome"/>
</dbReference>
<feature type="domain" description="BFD-like [2Fe-2S]-binding" evidence="10">
    <location>
        <begin position="2"/>
        <end position="50"/>
    </location>
</feature>
<name>R4YQ45_OLEAN</name>
<evidence type="ECO:0000256" key="6">
    <source>
        <dbReference type="ARBA" id="ARBA00023014"/>
    </source>
</evidence>
<comment type="similarity">
    <text evidence="9">Belongs to the Bfd family.</text>
</comment>
<dbReference type="InterPro" id="IPR041854">
    <property type="entry name" value="BFD-like_2Fe2S-bd_dom_sf"/>
</dbReference>
<dbReference type="GO" id="GO:0051537">
    <property type="term" value="F:2 iron, 2 sulfur cluster binding"/>
    <property type="evidence" value="ECO:0007669"/>
    <property type="project" value="UniProtKB-KW"/>
</dbReference>
<dbReference type="Gene3D" id="1.10.10.1100">
    <property type="entry name" value="BFD-like [2Fe-2S]-binding domain"/>
    <property type="match status" value="1"/>
</dbReference>
<dbReference type="HOGENOM" id="CLU_159205_3_4_6"/>
<dbReference type="KEGG" id="oai:OLEAN_C31300"/>
<dbReference type="Pfam" id="PF04324">
    <property type="entry name" value="Fer2_BFD"/>
    <property type="match status" value="1"/>
</dbReference>
<keyword evidence="2" id="KW-0001">2Fe-2S</keyword>
<dbReference type="OrthoDB" id="9815350at2"/>
<evidence type="ECO:0000256" key="5">
    <source>
        <dbReference type="ARBA" id="ARBA00023004"/>
    </source>
</evidence>
<dbReference type="AlphaFoldDB" id="R4YQ45"/>
<dbReference type="EMBL" id="FO203512">
    <property type="protein sequence ID" value="CCK77306.1"/>
    <property type="molecule type" value="Genomic_DNA"/>
</dbReference>
<keyword evidence="5" id="KW-0408">Iron</keyword>
<dbReference type="PANTHER" id="PTHR37424:SF1">
    <property type="entry name" value="BACTERIOFERRITIN-ASSOCIATED FERREDOXIN"/>
    <property type="match status" value="1"/>
</dbReference>
<protein>
    <recommendedName>
        <fullName evidence="8">Bacterioferritin-associated ferredoxin</fullName>
    </recommendedName>
</protein>
<evidence type="ECO:0000256" key="4">
    <source>
        <dbReference type="ARBA" id="ARBA00022982"/>
    </source>
</evidence>
<dbReference type="CDD" id="cd19945">
    <property type="entry name" value="Fer2_BFD"/>
    <property type="match status" value="1"/>
</dbReference>
<keyword evidence="1" id="KW-0813">Transport</keyword>
<dbReference type="PANTHER" id="PTHR37424">
    <property type="entry name" value="BACTERIOFERRITIN-ASSOCIATED FERREDOXIN"/>
    <property type="match status" value="1"/>
</dbReference>
<evidence type="ECO:0000256" key="2">
    <source>
        <dbReference type="ARBA" id="ARBA00022714"/>
    </source>
</evidence>
<evidence type="ECO:0000256" key="9">
    <source>
        <dbReference type="ARBA" id="ARBA00046332"/>
    </source>
</evidence>